<dbReference type="InterPro" id="IPR010093">
    <property type="entry name" value="SinI_DNA-bd"/>
</dbReference>
<organism evidence="2 3">
    <name type="scientific">Evansella tamaricis</name>
    <dbReference type="NCBI Taxonomy" id="2069301"/>
    <lineage>
        <taxon>Bacteria</taxon>
        <taxon>Bacillati</taxon>
        <taxon>Bacillota</taxon>
        <taxon>Bacilli</taxon>
        <taxon>Bacillales</taxon>
        <taxon>Bacillaceae</taxon>
        <taxon>Evansella</taxon>
    </lineage>
</organism>
<feature type="domain" description="Helix-turn-helix" evidence="1">
    <location>
        <begin position="6"/>
        <end position="54"/>
    </location>
</feature>
<evidence type="ECO:0000313" key="2">
    <source>
        <dbReference type="EMBL" id="MBU9711111.1"/>
    </source>
</evidence>
<dbReference type="InterPro" id="IPR041657">
    <property type="entry name" value="HTH_17"/>
</dbReference>
<reference evidence="2 3" key="1">
    <citation type="submission" date="2021-06" db="EMBL/GenBank/DDBJ databases">
        <title>Bacillus sp. RD4P76, an endophyte from a halophyte.</title>
        <authorList>
            <person name="Sun J.-Q."/>
        </authorList>
    </citation>
    <scope>NUCLEOTIDE SEQUENCE [LARGE SCALE GENOMIC DNA]</scope>
    <source>
        <strain evidence="2 3">CGMCC 1.15917</strain>
    </source>
</reference>
<evidence type="ECO:0000259" key="1">
    <source>
        <dbReference type="Pfam" id="PF12728"/>
    </source>
</evidence>
<proteinExistence type="predicted"/>
<keyword evidence="3" id="KW-1185">Reference proteome</keyword>
<protein>
    <submittedName>
        <fullName evidence="2">Helix-turn-helix domain-containing protein</fullName>
    </submittedName>
</protein>
<evidence type="ECO:0000313" key="3">
    <source>
        <dbReference type="Proteomes" id="UP000784880"/>
    </source>
</evidence>
<accession>A0ABS6JBS1</accession>
<name>A0ABS6JBS1_9BACI</name>
<dbReference type="RefSeq" id="WP_217065001.1">
    <property type="nucleotide sequence ID" value="NZ_JAHQCS010000057.1"/>
</dbReference>
<dbReference type="Proteomes" id="UP000784880">
    <property type="component" value="Unassembled WGS sequence"/>
</dbReference>
<dbReference type="EMBL" id="JAHQCS010000057">
    <property type="protein sequence ID" value="MBU9711111.1"/>
    <property type="molecule type" value="Genomic_DNA"/>
</dbReference>
<dbReference type="Pfam" id="PF12728">
    <property type="entry name" value="HTH_17"/>
    <property type="match status" value="1"/>
</dbReference>
<sequence>MQRKTMTVQEIADYLGVSRDTIYKMVQKKEIPHIRIRTRILFYQETIDSWMIKQQTMHPVETG</sequence>
<gene>
    <name evidence="2" type="ORF">KS419_05080</name>
</gene>
<comment type="caution">
    <text evidence="2">The sequence shown here is derived from an EMBL/GenBank/DDBJ whole genome shotgun (WGS) entry which is preliminary data.</text>
</comment>
<dbReference type="NCBIfam" id="TIGR01764">
    <property type="entry name" value="excise"/>
    <property type="match status" value="1"/>
</dbReference>